<proteinExistence type="predicted"/>
<keyword evidence="4" id="KW-1185">Reference proteome</keyword>
<name>A0AA88Y9B4_PINIB</name>
<accession>A0AA88Y9B4</accession>
<feature type="region of interest" description="Disordered" evidence="2">
    <location>
        <begin position="240"/>
        <end position="388"/>
    </location>
</feature>
<evidence type="ECO:0000313" key="3">
    <source>
        <dbReference type="EMBL" id="KAK3097915.1"/>
    </source>
</evidence>
<dbReference type="EMBL" id="VSWD01000007">
    <property type="protein sequence ID" value="KAK3097915.1"/>
    <property type="molecule type" value="Genomic_DNA"/>
</dbReference>
<feature type="coiled-coil region" evidence="1">
    <location>
        <begin position="450"/>
        <end position="477"/>
    </location>
</feature>
<evidence type="ECO:0000313" key="4">
    <source>
        <dbReference type="Proteomes" id="UP001186944"/>
    </source>
</evidence>
<comment type="caution">
    <text evidence="3">The sequence shown here is derived from an EMBL/GenBank/DDBJ whole genome shotgun (WGS) entry which is preliminary data.</text>
</comment>
<dbReference type="Proteomes" id="UP001186944">
    <property type="component" value="Unassembled WGS sequence"/>
</dbReference>
<sequence length="577" mass="65053">MEEGVLAKGEASNDSLYSFFDDPEEQSLKINSAKKKGNFEVHTNNEDKERGLCDFSAEESGPVSKFTEKIAKAEESNDSVHVRKEDVSKGRRCHVEDTIMSLAAASQQSTPLIIHELHSGNQSPVDMSYNAGSTNRRRQRTRNIIGDTWHMEGNVYNPLNREIIILDPDGNEVPFDEQREYYQDQEHEQVQDVQEQEIVEIEESEIMQNQKESVLSVCHQENLSEAENSEVTQTDEIIPGISRNNSSKHEFEKGFPKTVQEEEEEGNYEGGEQESATDEEEEEGEACNQRNEEGTVSRVQGSSTEMTNRIKSATKAETFYETECNEESVETEESTNGDRDEASGSVSRARSDVTEVIRIESKSSEESDDGKNCKDPDESDYGIIEDEGSEGTLGHVSIIESSSESSHRLILPKINTSGPVQLTGGVLIEESCTSINDYDRKSWSLTDKAYDVAKRLRRQQQIQQQQLQQQYQQQLQQQYDILRIEHPPAEQVRPLPNLSKSGVPIPLRADALLCRNGKLEISVTDPRNLLPNSGNVDVNVTFVHKDVVRPEYYKTRTQEKENKSSSSKECEENQTGP</sequence>
<gene>
    <name evidence="3" type="ORF">FSP39_014417</name>
</gene>
<feature type="compositionally biased region" description="Acidic residues" evidence="2">
    <location>
        <begin position="323"/>
        <end position="335"/>
    </location>
</feature>
<feature type="region of interest" description="Disordered" evidence="2">
    <location>
        <begin position="551"/>
        <end position="577"/>
    </location>
</feature>
<protein>
    <submittedName>
        <fullName evidence="3">Uncharacterized protein</fullName>
    </submittedName>
</protein>
<evidence type="ECO:0000256" key="2">
    <source>
        <dbReference type="SAM" id="MobiDB-lite"/>
    </source>
</evidence>
<feature type="compositionally biased region" description="Basic and acidic residues" evidence="2">
    <location>
        <begin position="551"/>
        <end position="571"/>
    </location>
</feature>
<organism evidence="3 4">
    <name type="scientific">Pinctada imbricata</name>
    <name type="common">Atlantic pearl-oyster</name>
    <name type="synonym">Pinctada martensii</name>
    <dbReference type="NCBI Taxonomy" id="66713"/>
    <lineage>
        <taxon>Eukaryota</taxon>
        <taxon>Metazoa</taxon>
        <taxon>Spiralia</taxon>
        <taxon>Lophotrochozoa</taxon>
        <taxon>Mollusca</taxon>
        <taxon>Bivalvia</taxon>
        <taxon>Autobranchia</taxon>
        <taxon>Pteriomorphia</taxon>
        <taxon>Pterioida</taxon>
        <taxon>Pterioidea</taxon>
        <taxon>Pteriidae</taxon>
        <taxon>Pinctada</taxon>
    </lineage>
</organism>
<feature type="compositionally biased region" description="Acidic residues" evidence="2">
    <location>
        <begin position="261"/>
        <end position="285"/>
    </location>
</feature>
<evidence type="ECO:0000256" key="1">
    <source>
        <dbReference type="SAM" id="Coils"/>
    </source>
</evidence>
<dbReference type="AlphaFoldDB" id="A0AA88Y9B4"/>
<keyword evidence="1" id="KW-0175">Coiled coil</keyword>
<reference evidence="3" key="1">
    <citation type="submission" date="2019-08" db="EMBL/GenBank/DDBJ databases">
        <title>The improved chromosome-level genome for the pearl oyster Pinctada fucata martensii using PacBio sequencing and Hi-C.</title>
        <authorList>
            <person name="Zheng Z."/>
        </authorList>
    </citation>
    <scope>NUCLEOTIDE SEQUENCE</scope>
    <source>
        <strain evidence="3">ZZ-2019</strain>
        <tissue evidence="3">Adductor muscle</tissue>
    </source>
</reference>
<feature type="compositionally biased region" description="Polar residues" evidence="2">
    <location>
        <begin position="297"/>
        <end position="311"/>
    </location>
</feature>
<feature type="compositionally biased region" description="Basic and acidic residues" evidence="2">
    <location>
        <begin position="349"/>
        <end position="376"/>
    </location>
</feature>
<feature type="compositionally biased region" description="Acidic residues" evidence="2">
    <location>
        <begin position="377"/>
        <end position="388"/>
    </location>
</feature>